<comment type="caution">
    <text evidence="3">The sequence shown here is derived from an EMBL/GenBank/DDBJ whole genome shotgun (WGS) entry which is preliminary data.</text>
</comment>
<dbReference type="GO" id="GO:0003677">
    <property type="term" value="F:DNA binding"/>
    <property type="evidence" value="ECO:0007669"/>
    <property type="project" value="InterPro"/>
</dbReference>
<evidence type="ECO:0000313" key="3">
    <source>
        <dbReference type="EMBL" id="NEN22781.1"/>
    </source>
</evidence>
<keyword evidence="1" id="KW-0175">Coiled coil</keyword>
<evidence type="ECO:0000313" key="4">
    <source>
        <dbReference type="Proteomes" id="UP000486602"/>
    </source>
</evidence>
<dbReference type="GO" id="GO:0004519">
    <property type="term" value="F:endonuclease activity"/>
    <property type="evidence" value="ECO:0007669"/>
    <property type="project" value="InterPro"/>
</dbReference>
<evidence type="ECO:0000259" key="2">
    <source>
        <dbReference type="Pfam" id="PF05204"/>
    </source>
</evidence>
<accession>A0A7K3WP20</accession>
<dbReference type="RefSeq" id="WP_163283505.1">
    <property type="nucleotide sequence ID" value="NZ_JAAGVY010000005.1"/>
</dbReference>
<dbReference type="Pfam" id="PF05204">
    <property type="entry name" value="Hom_end"/>
    <property type="match status" value="1"/>
</dbReference>
<keyword evidence="4" id="KW-1185">Reference proteome</keyword>
<proteinExistence type="predicted"/>
<protein>
    <recommendedName>
        <fullName evidence="2">Homing endonuclease PI-Sce domain-containing protein</fullName>
    </recommendedName>
</protein>
<dbReference type="GO" id="GO:0030908">
    <property type="term" value="P:protein splicing"/>
    <property type="evidence" value="ECO:0007669"/>
    <property type="project" value="InterPro"/>
</dbReference>
<dbReference type="InterPro" id="IPR007869">
    <property type="entry name" value="Homing_endonuc_PI-Sce"/>
</dbReference>
<gene>
    <name evidence="3" type="ORF">G3O08_04610</name>
</gene>
<dbReference type="AlphaFoldDB" id="A0A7K3WP20"/>
<reference evidence="3 4" key="1">
    <citation type="submission" date="2020-02" db="EMBL/GenBank/DDBJ databases">
        <title>Out from the shadows clarifying the taxonomy of the family Cryomorphaceae and related taxa by utilizing the GTDB taxonomic framework.</title>
        <authorList>
            <person name="Bowman J.P."/>
        </authorList>
    </citation>
    <scope>NUCLEOTIDE SEQUENCE [LARGE SCALE GENOMIC DNA]</scope>
    <source>
        <strain evidence="3 4">QSSC 1-22</strain>
    </source>
</reference>
<dbReference type="Proteomes" id="UP000486602">
    <property type="component" value="Unassembled WGS sequence"/>
</dbReference>
<evidence type="ECO:0000256" key="1">
    <source>
        <dbReference type="SAM" id="Coils"/>
    </source>
</evidence>
<feature type="domain" description="Homing endonuclease PI-Sce" evidence="2">
    <location>
        <begin position="2"/>
        <end position="52"/>
    </location>
</feature>
<feature type="coiled-coil region" evidence="1">
    <location>
        <begin position="13"/>
        <end position="40"/>
    </location>
</feature>
<name>A0A7K3WP20_9FLAO</name>
<dbReference type="EMBL" id="JAAGVY010000005">
    <property type="protein sequence ID" value="NEN22781.1"/>
    <property type="molecule type" value="Genomic_DNA"/>
</dbReference>
<sequence length="84" mass="9732">MEITISGKDKNLLRQVEKLAKKLGLNISKTEEEVNREEQKVRSEKLYLLMVEMATSGAFSTIKDPISWQREQRKDKPLPGREES</sequence>
<organism evidence="3 4">
    <name type="scientific">Cryomorpha ignava</name>
    <dbReference type="NCBI Taxonomy" id="101383"/>
    <lineage>
        <taxon>Bacteria</taxon>
        <taxon>Pseudomonadati</taxon>
        <taxon>Bacteroidota</taxon>
        <taxon>Flavobacteriia</taxon>
        <taxon>Flavobacteriales</taxon>
        <taxon>Cryomorphaceae</taxon>
        <taxon>Cryomorpha</taxon>
    </lineage>
</organism>